<keyword evidence="10 15" id="KW-1133">Transmembrane helix</keyword>
<evidence type="ECO:0000256" key="14">
    <source>
        <dbReference type="ARBA" id="ARBA00023264"/>
    </source>
</evidence>
<keyword evidence="4" id="KW-0444">Lipid biosynthesis</keyword>
<comment type="subcellular location">
    <subcellularLocation>
        <location evidence="1">Cell membrane</location>
        <topology evidence="1">Multi-pass membrane protein</topology>
    </subcellularLocation>
</comment>
<dbReference type="EC" id="2.7.1.-" evidence="16"/>
<evidence type="ECO:0000256" key="1">
    <source>
        <dbReference type="ARBA" id="ARBA00004651"/>
    </source>
</evidence>
<dbReference type="InterPro" id="IPR036945">
    <property type="entry name" value="DAGK_sf"/>
</dbReference>
<dbReference type="Gene3D" id="1.10.287.3610">
    <property type="match status" value="1"/>
</dbReference>
<evidence type="ECO:0000256" key="7">
    <source>
        <dbReference type="ARBA" id="ARBA00022741"/>
    </source>
</evidence>
<accession>A0ABU6IHK1</accession>
<feature type="transmembrane region" description="Helical" evidence="15">
    <location>
        <begin position="66"/>
        <end position="83"/>
    </location>
</feature>
<evidence type="ECO:0000256" key="15">
    <source>
        <dbReference type="SAM" id="Phobius"/>
    </source>
</evidence>
<comment type="similarity">
    <text evidence="2">Belongs to the bacterial diacylglycerol kinase family.</text>
</comment>
<evidence type="ECO:0000256" key="2">
    <source>
        <dbReference type="ARBA" id="ARBA00005967"/>
    </source>
</evidence>
<keyword evidence="8 16" id="KW-0418">Kinase</keyword>
<keyword evidence="11" id="KW-0443">Lipid metabolism</keyword>
<evidence type="ECO:0000256" key="8">
    <source>
        <dbReference type="ARBA" id="ARBA00022777"/>
    </source>
</evidence>
<evidence type="ECO:0000256" key="11">
    <source>
        <dbReference type="ARBA" id="ARBA00023098"/>
    </source>
</evidence>
<dbReference type="PROSITE" id="PS01069">
    <property type="entry name" value="DAGK_PROKAR"/>
    <property type="match status" value="1"/>
</dbReference>
<dbReference type="Pfam" id="PF01219">
    <property type="entry name" value="DAGK_prokar"/>
    <property type="match status" value="1"/>
</dbReference>
<evidence type="ECO:0000256" key="13">
    <source>
        <dbReference type="ARBA" id="ARBA00023209"/>
    </source>
</evidence>
<dbReference type="PANTHER" id="PTHR34299">
    <property type="entry name" value="DIACYLGLYCEROL KINASE"/>
    <property type="match status" value="1"/>
</dbReference>
<evidence type="ECO:0000256" key="3">
    <source>
        <dbReference type="ARBA" id="ARBA00022475"/>
    </source>
</evidence>
<name>A0ABU6IHK1_9ACTN</name>
<dbReference type="EMBL" id="JAYMFF010000009">
    <property type="protein sequence ID" value="MEC4175932.1"/>
    <property type="molecule type" value="Genomic_DNA"/>
</dbReference>
<dbReference type="RefSeq" id="WP_338209995.1">
    <property type="nucleotide sequence ID" value="NZ_JAYMFF010000009.1"/>
</dbReference>
<keyword evidence="6 15" id="KW-0812">Transmembrane</keyword>
<keyword evidence="14" id="KW-1208">Phospholipid metabolism</keyword>
<dbReference type="Proteomes" id="UP001349994">
    <property type="component" value="Unassembled WGS sequence"/>
</dbReference>
<keyword evidence="13" id="KW-0594">Phospholipid biosynthesis</keyword>
<keyword evidence="12 15" id="KW-0472">Membrane</keyword>
<evidence type="ECO:0000313" key="16">
    <source>
        <dbReference type="EMBL" id="MEC4175932.1"/>
    </source>
</evidence>
<feature type="transmembrane region" description="Helical" evidence="15">
    <location>
        <begin position="129"/>
        <end position="150"/>
    </location>
</feature>
<dbReference type="PANTHER" id="PTHR34299:SF1">
    <property type="entry name" value="DIACYLGLYCEROL KINASE"/>
    <property type="match status" value="1"/>
</dbReference>
<protein>
    <submittedName>
        <fullName evidence="16">Diacylglycerol kinase family protein</fullName>
        <ecNumber evidence="16">2.7.1.-</ecNumber>
    </submittedName>
</protein>
<feature type="transmembrane region" description="Helical" evidence="15">
    <location>
        <begin position="89"/>
        <end position="108"/>
    </location>
</feature>
<keyword evidence="3" id="KW-1003">Cell membrane</keyword>
<organism evidence="16 17">
    <name type="scientific">Adlercreutzia wanghongyangiae</name>
    <dbReference type="NCBI Taxonomy" id="3111451"/>
    <lineage>
        <taxon>Bacteria</taxon>
        <taxon>Bacillati</taxon>
        <taxon>Actinomycetota</taxon>
        <taxon>Coriobacteriia</taxon>
        <taxon>Eggerthellales</taxon>
        <taxon>Eggerthellaceae</taxon>
        <taxon>Adlercreutzia</taxon>
    </lineage>
</organism>
<keyword evidence="17" id="KW-1185">Reference proteome</keyword>
<keyword evidence="5 16" id="KW-0808">Transferase</keyword>
<dbReference type="InterPro" id="IPR000829">
    <property type="entry name" value="DAGK"/>
</dbReference>
<keyword evidence="7" id="KW-0547">Nucleotide-binding</keyword>
<comment type="caution">
    <text evidence="16">The sequence shown here is derived from an EMBL/GenBank/DDBJ whole genome shotgun (WGS) entry which is preliminary data.</text>
</comment>
<reference evidence="16 17" key="1">
    <citation type="submission" date="2024-01" db="EMBL/GenBank/DDBJ databases">
        <title>novel species in genus Adlercreutzia.</title>
        <authorList>
            <person name="Liu X."/>
        </authorList>
    </citation>
    <scope>NUCLEOTIDE SEQUENCE [LARGE SCALE GENOMIC DNA]</scope>
    <source>
        <strain evidence="16 17">R7</strain>
    </source>
</reference>
<evidence type="ECO:0000256" key="12">
    <source>
        <dbReference type="ARBA" id="ARBA00023136"/>
    </source>
</evidence>
<dbReference type="InterPro" id="IPR033717">
    <property type="entry name" value="UDPK"/>
</dbReference>
<dbReference type="CDD" id="cd14265">
    <property type="entry name" value="UDPK_IM_like"/>
    <property type="match status" value="1"/>
</dbReference>
<keyword evidence="9" id="KW-0067">ATP-binding</keyword>
<sequence length="159" mass="16153">MPTGREQRPAALDSARGVSCGCSDHFVRRAADSRACGAGRFPLACAFRCAARGIGYAFSSQRNLKIQLVIAAAAVAAGFALGISRAEWLAIVLAIVVVAVAEVVNTAVESVVDLASPQWHELARAAKDAGAGAVLIASAGSVVVGLVVFLPRLAALLAG</sequence>
<evidence type="ECO:0000256" key="6">
    <source>
        <dbReference type="ARBA" id="ARBA00022692"/>
    </source>
</evidence>
<dbReference type="GO" id="GO:0016301">
    <property type="term" value="F:kinase activity"/>
    <property type="evidence" value="ECO:0007669"/>
    <property type="project" value="UniProtKB-KW"/>
</dbReference>
<proteinExistence type="inferred from homology"/>
<evidence type="ECO:0000256" key="9">
    <source>
        <dbReference type="ARBA" id="ARBA00022840"/>
    </source>
</evidence>
<evidence type="ECO:0000256" key="10">
    <source>
        <dbReference type="ARBA" id="ARBA00022989"/>
    </source>
</evidence>
<evidence type="ECO:0000256" key="5">
    <source>
        <dbReference type="ARBA" id="ARBA00022679"/>
    </source>
</evidence>
<gene>
    <name evidence="16" type="ORF">VIN30_05680</name>
</gene>
<evidence type="ECO:0000313" key="17">
    <source>
        <dbReference type="Proteomes" id="UP001349994"/>
    </source>
</evidence>
<evidence type="ECO:0000256" key="4">
    <source>
        <dbReference type="ARBA" id="ARBA00022516"/>
    </source>
</evidence>